<keyword evidence="1" id="KW-1133">Transmembrane helix</keyword>
<dbReference type="EMBL" id="SMKI01000429">
    <property type="protein sequence ID" value="TDC67193.1"/>
    <property type="molecule type" value="Genomic_DNA"/>
</dbReference>
<keyword evidence="4" id="KW-1185">Reference proteome</keyword>
<organism evidence="3 4">
    <name type="scientific">Streptomyces hainanensis</name>
    <dbReference type="NCBI Taxonomy" id="402648"/>
    <lineage>
        <taxon>Bacteria</taxon>
        <taxon>Bacillati</taxon>
        <taxon>Actinomycetota</taxon>
        <taxon>Actinomycetes</taxon>
        <taxon>Kitasatosporales</taxon>
        <taxon>Streptomycetaceae</taxon>
        <taxon>Streptomyces</taxon>
    </lineage>
</organism>
<dbReference type="InterPro" id="IPR002656">
    <property type="entry name" value="Acyl_transf_3_dom"/>
</dbReference>
<keyword evidence="3" id="KW-0808">Transferase</keyword>
<feature type="transmembrane region" description="Helical" evidence="1">
    <location>
        <begin position="133"/>
        <end position="155"/>
    </location>
</feature>
<feature type="transmembrane region" description="Helical" evidence="1">
    <location>
        <begin position="97"/>
        <end position="121"/>
    </location>
</feature>
<comment type="caution">
    <text evidence="3">The sequence shown here is derived from an EMBL/GenBank/DDBJ whole genome shotgun (WGS) entry which is preliminary data.</text>
</comment>
<dbReference type="Pfam" id="PF01757">
    <property type="entry name" value="Acyl_transf_3"/>
    <property type="match status" value="1"/>
</dbReference>
<gene>
    <name evidence="3" type="ORF">E1283_29110</name>
</gene>
<feature type="non-terminal residue" evidence="3">
    <location>
        <position position="215"/>
    </location>
</feature>
<proteinExistence type="predicted"/>
<dbReference type="AlphaFoldDB" id="A0A4R4SYV0"/>
<name>A0A4R4SYV0_9ACTN</name>
<feature type="transmembrane region" description="Helical" evidence="1">
    <location>
        <begin position="52"/>
        <end position="76"/>
    </location>
</feature>
<keyword evidence="1" id="KW-0812">Transmembrane</keyword>
<accession>A0A4R4SYV0</accession>
<evidence type="ECO:0000259" key="2">
    <source>
        <dbReference type="Pfam" id="PF01757"/>
    </source>
</evidence>
<feature type="domain" description="Acyltransferase 3" evidence="2">
    <location>
        <begin position="10"/>
        <end position="208"/>
    </location>
</feature>
<evidence type="ECO:0000313" key="3">
    <source>
        <dbReference type="EMBL" id="TDC67193.1"/>
    </source>
</evidence>
<feature type="transmembrane region" description="Helical" evidence="1">
    <location>
        <begin position="162"/>
        <end position="183"/>
    </location>
</feature>
<sequence length="215" mass="23741">MTQSPREPRNRYVDLVRITAVCFVCMGHWLVTDISYRGGRLHGVDALDQVPWTHWLTLLFQVMPPIFLAGGYANAVSWSAHRRRDAWGGWLGERARGLLVPTAVYVAAATVAVAVCLVVGVDGRVLSDLGWAMALHLWFLPLYLLLLALTPPLFALHRRLGLRLVALFVAVAAVVNVLVLVPGVPLVGWLNYLLVWGGMYLLGFAWHDGELGGIR</sequence>
<evidence type="ECO:0000256" key="1">
    <source>
        <dbReference type="SAM" id="Phobius"/>
    </source>
</evidence>
<dbReference type="Proteomes" id="UP000295345">
    <property type="component" value="Unassembled WGS sequence"/>
</dbReference>
<dbReference type="GO" id="GO:0016747">
    <property type="term" value="F:acyltransferase activity, transferring groups other than amino-acyl groups"/>
    <property type="evidence" value="ECO:0007669"/>
    <property type="project" value="InterPro"/>
</dbReference>
<evidence type="ECO:0000313" key="4">
    <source>
        <dbReference type="Proteomes" id="UP000295345"/>
    </source>
</evidence>
<keyword evidence="1" id="KW-0472">Membrane</keyword>
<protein>
    <submittedName>
        <fullName evidence="3">Acyltransferase</fullName>
    </submittedName>
</protein>
<reference evidence="3 4" key="1">
    <citation type="submission" date="2019-03" db="EMBL/GenBank/DDBJ databases">
        <title>Draft genome sequences of novel Actinobacteria.</title>
        <authorList>
            <person name="Sahin N."/>
            <person name="Ay H."/>
            <person name="Saygin H."/>
        </authorList>
    </citation>
    <scope>NUCLEOTIDE SEQUENCE [LARGE SCALE GENOMIC DNA]</scope>
    <source>
        <strain evidence="3 4">DSM 41900</strain>
    </source>
</reference>
<dbReference type="RefSeq" id="WP_165956286.1">
    <property type="nucleotide sequence ID" value="NZ_SMKI01000429.1"/>
</dbReference>
<feature type="transmembrane region" description="Helical" evidence="1">
    <location>
        <begin position="12"/>
        <end position="32"/>
    </location>
</feature>
<keyword evidence="3" id="KW-0012">Acyltransferase</keyword>
<feature type="transmembrane region" description="Helical" evidence="1">
    <location>
        <begin position="189"/>
        <end position="206"/>
    </location>
</feature>